<dbReference type="InParanoid" id="A0A7N4PVV1"/>
<evidence type="ECO:0000313" key="9">
    <source>
        <dbReference type="Proteomes" id="UP000007648"/>
    </source>
</evidence>
<keyword evidence="3" id="KW-0963">Cytoplasm</keyword>
<dbReference type="PANTHER" id="PTHR10837">
    <property type="entry name" value="PEPTIDYLARGININE DEIMINASE"/>
    <property type="match status" value="1"/>
</dbReference>
<comment type="subcellular location">
    <subcellularLocation>
        <location evidence="1">Cytoplasm</location>
    </subcellularLocation>
</comment>
<dbReference type="GO" id="GO:0005737">
    <property type="term" value="C:cytoplasm"/>
    <property type="evidence" value="ECO:0007669"/>
    <property type="project" value="UniProtKB-SubCell"/>
</dbReference>
<dbReference type="SUPFAM" id="SSF55909">
    <property type="entry name" value="Pentein"/>
    <property type="match status" value="1"/>
</dbReference>
<dbReference type="InterPro" id="IPR004303">
    <property type="entry name" value="PAD"/>
</dbReference>
<dbReference type="GO" id="GO:0005634">
    <property type="term" value="C:nucleus"/>
    <property type="evidence" value="ECO:0007669"/>
    <property type="project" value="TreeGrafter"/>
</dbReference>
<dbReference type="Gene3D" id="2.60.40.1700">
    <property type="entry name" value="Protein-arginine deiminase, central domain"/>
    <property type="match status" value="1"/>
</dbReference>
<dbReference type="InterPro" id="IPR013530">
    <property type="entry name" value="PAD_C"/>
</dbReference>
<evidence type="ECO:0000313" key="8">
    <source>
        <dbReference type="Ensembl" id="ENSSHAP00000044218.1"/>
    </source>
</evidence>
<keyword evidence="9" id="KW-1185">Reference proteome</keyword>
<feature type="domain" description="Protein-arginine deiminase (PAD) N-terminal" evidence="6">
    <location>
        <begin position="40"/>
        <end position="148"/>
    </location>
</feature>
<accession>A0A7N4PVV1</accession>
<dbReference type="InterPro" id="IPR013733">
    <property type="entry name" value="Prot_Arg_deaminase_cen_dom"/>
</dbReference>
<dbReference type="RefSeq" id="XP_031818614.1">
    <property type="nucleotide sequence ID" value="XM_031962754.1"/>
</dbReference>
<dbReference type="GO" id="GO:0004668">
    <property type="term" value="F:protein-arginine deiminase activity"/>
    <property type="evidence" value="ECO:0007669"/>
    <property type="project" value="InterPro"/>
</dbReference>
<dbReference type="InterPro" id="IPR038685">
    <property type="entry name" value="PAD_N_sf"/>
</dbReference>
<name>A0A7N4PVV1_SARHA</name>
<dbReference type="InterPro" id="IPR008972">
    <property type="entry name" value="Cupredoxin"/>
</dbReference>
<evidence type="ECO:0000256" key="1">
    <source>
        <dbReference type="ARBA" id="ARBA00004496"/>
    </source>
</evidence>
<dbReference type="AlphaFoldDB" id="A0A7N4PVV1"/>
<evidence type="ECO:0000259" key="6">
    <source>
        <dbReference type="Pfam" id="PF08526"/>
    </source>
</evidence>
<dbReference type="GeneID" id="105750134"/>
<sequence>MANWHGDLVSWQGNLVSWRANMDSSQAPSEEPTTLQFPMKIFSISLERVVKAVCITGCSILIDVMEKAPEGYKTFEASASTGLLFDVEGTKFNFGFAGHPSRWYLQPSCMLKLQAVIPSSKMFSEWIRVTYFKYGEERSDHVAVMIITCISLSLSGVKRRKENESNKKKKRKEIEEKRKELLKEYAQNPWEGPIMIVNCGCKNEYPPRLDNREEEILYEDDVRGLAKVMLDISTPCNFFVAHRLVISCSHPDRVRLFGPEGSPINTGYKLVLGPNRPSHTVDQLRHKEKRTFYVEALTFPDADFSGMISFTVTLLNIYHKKGPEYPIHNVGEAFRVAPWIMISNIQPPKEIFVTGKLKKWPLHPWRFWRDTENPLRVKWLSGSARPRQGRTRNRLIPESSFLNALCHFAHEANCELIFCPEDRTRLETWIGKEVAIGYTHSPQLRLPVVLDVPWNRDLSLVFKNHLRGNFGYVIHEREDDDNLDVPGFLEVSPPVIVHGIVYPLGRILIGDGSLPREKIPEVNQRLRRFIYAQNIQDPLELFSEWLLEGNVKEFLTFVPANDEKGFRLLLASPSACYELFKREQSRGNGKASVLDKVDRNLLFYTERVKMSIDDILADKFLWRQNDYVQTCITWNRRVLKAELGLSEKDIVDIPQLFRLGWVNDPATKQEVLRAGHLFPNMLNMIVLGTYLGIPKPFGPVINGVCCVEKTVRNLLEPLGLSCLFIEEFFGHQEDWGDAYYWINISRKPLSYKWWIPIT</sequence>
<dbReference type="Gene3D" id="3.75.10.10">
    <property type="entry name" value="L-arginine/glycine Amidinotransferase, Chain A"/>
    <property type="match status" value="1"/>
</dbReference>
<comment type="similarity">
    <text evidence="2">Belongs to the protein arginine deiminase family.</text>
</comment>
<dbReference type="InterPro" id="IPR013732">
    <property type="entry name" value="PAD_N"/>
</dbReference>
<dbReference type="Pfam" id="PF03068">
    <property type="entry name" value="PAD"/>
    <property type="match status" value="1"/>
</dbReference>
<evidence type="ECO:0000259" key="7">
    <source>
        <dbReference type="Pfam" id="PF08527"/>
    </source>
</evidence>
<dbReference type="PANTHER" id="PTHR10837:SF3">
    <property type="entry name" value="PROTEIN-ARGININE DEIMINASE TYPE-4"/>
    <property type="match status" value="1"/>
</dbReference>
<dbReference type="OrthoDB" id="5102063at2759"/>
<organism evidence="8 9">
    <name type="scientific">Sarcophilus harrisii</name>
    <name type="common">Tasmanian devil</name>
    <name type="synonym">Sarcophilus laniarius</name>
    <dbReference type="NCBI Taxonomy" id="9305"/>
    <lineage>
        <taxon>Eukaryota</taxon>
        <taxon>Metazoa</taxon>
        <taxon>Chordata</taxon>
        <taxon>Craniata</taxon>
        <taxon>Vertebrata</taxon>
        <taxon>Euteleostomi</taxon>
        <taxon>Mammalia</taxon>
        <taxon>Metatheria</taxon>
        <taxon>Dasyuromorphia</taxon>
        <taxon>Dasyuridae</taxon>
        <taxon>Sarcophilus</taxon>
    </lineage>
</organism>
<keyword evidence="4" id="KW-0175">Coiled coil</keyword>
<evidence type="ECO:0000256" key="2">
    <source>
        <dbReference type="ARBA" id="ARBA00008166"/>
    </source>
</evidence>
<dbReference type="SUPFAM" id="SSF110083">
    <property type="entry name" value="Peptidylarginine deiminase Pad4, middle domain"/>
    <property type="match status" value="1"/>
</dbReference>
<feature type="coiled-coil region" evidence="4">
    <location>
        <begin position="158"/>
        <end position="187"/>
    </location>
</feature>
<protein>
    <recommendedName>
        <fullName evidence="10">Protein-arginine deiminase</fullName>
    </recommendedName>
</protein>
<proteinExistence type="inferred from homology"/>
<dbReference type="GO" id="GO:0005509">
    <property type="term" value="F:calcium ion binding"/>
    <property type="evidence" value="ECO:0007669"/>
    <property type="project" value="InterPro"/>
</dbReference>
<reference evidence="8" key="2">
    <citation type="submission" date="2025-08" db="UniProtKB">
        <authorList>
            <consortium name="Ensembl"/>
        </authorList>
    </citation>
    <scope>IDENTIFICATION</scope>
</reference>
<dbReference type="Pfam" id="PF08526">
    <property type="entry name" value="PAD_N"/>
    <property type="match status" value="1"/>
</dbReference>
<reference evidence="8 9" key="1">
    <citation type="journal article" date="2011" name="Proc. Natl. Acad. Sci. U.S.A.">
        <title>Genetic diversity and population structure of the endangered marsupial Sarcophilus harrisii (Tasmanian devil).</title>
        <authorList>
            <person name="Miller W."/>
            <person name="Hayes V.M."/>
            <person name="Ratan A."/>
            <person name="Petersen D.C."/>
            <person name="Wittekindt N.E."/>
            <person name="Miller J."/>
            <person name="Walenz B."/>
            <person name="Knight J."/>
            <person name="Qi J."/>
            <person name="Zhao F."/>
            <person name="Wang Q."/>
            <person name="Bedoya-Reina O.C."/>
            <person name="Katiyar N."/>
            <person name="Tomsho L.P."/>
            <person name="Kasson L.M."/>
            <person name="Hardie R.A."/>
            <person name="Woodbridge P."/>
            <person name="Tindall E.A."/>
            <person name="Bertelsen M.F."/>
            <person name="Dixon D."/>
            <person name="Pyecroft S."/>
            <person name="Helgen K.M."/>
            <person name="Lesk A.M."/>
            <person name="Pringle T.H."/>
            <person name="Patterson N."/>
            <person name="Zhang Y."/>
            <person name="Kreiss A."/>
            <person name="Woods G.M."/>
            <person name="Jones M.E."/>
            <person name="Schuster S.C."/>
        </authorList>
    </citation>
    <scope>NUCLEOTIDE SEQUENCE [LARGE SCALE GENOMIC DNA]</scope>
</reference>
<dbReference type="Proteomes" id="UP000007648">
    <property type="component" value="Unassembled WGS sequence"/>
</dbReference>
<reference evidence="8" key="3">
    <citation type="submission" date="2025-09" db="UniProtKB">
        <authorList>
            <consortium name="Ensembl"/>
        </authorList>
    </citation>
    <scope>IDENTIFICATION</scope>
</reference>
<evidence type="ECO:0000256" key="3">
    <source>
        <dbReference type="ARBA" id="ARBA00022490"/>
    </source>
</evidence>
<dbReference type="SUPFAM" id="SSF49503">
    <property type="entry name" value="Cupredoxins"/>
    <property type="match status" value="1"/>
</dbReference>
<dbReference type="GeneTree" id="ENSGT00940000153217"/>
<gene>
    <name evidence="8" type="primary">LOC105750134</name>
</gene>
<feature type="domain" description="Protein-arginine deiminase C-terminal" evidence="5">
    <location>
        <begin position="333"/>
        <end position="754"/>
    </location>
</feature>
<evidence type="ECO:0000256" key="4">
    <source>
        <dbReference type="SAM" id="Coils"/>
    </source>
</evidence>
<dbReference type="KEGG" id="shr:105750134"/>
<dbReference type="Ensembl" id="ENSSHAT00000032542.1">
    <property type="protein sequence ID" value="ENSSHAP00000044218.1"/>
    <property type="gene ID" value="ENSSHAG00000022900.1"/>
</dbReference>
<evidence type="ECO:0000259" key="5">
    <source>
        <dbReference type="Pfam" id="PF03068"/>
    </source>
</evidence>
<dbReference type="Gene3D" id="2.60.40.1860">
    <property type="entry name" value="Protein-arginine deiminase, N-terminal domain"/>
    <property type="match status" value="1"/>
</dbReference>
<feature type="domain" description="Protein-arginine deiminase (PAD) central" evidence="7">
    <location>
        <begin position="191"/>
        <end position="315"/>
    </location>
</feature>
<evidence type="ECO:0008006" key="10">
    <source>
        <dbReference type="Google" id="ProtNLM"/>
    </source>
</evidence>
<dbReference type="Pfam" id="PF08527">
    <property type="entry name" value="PAD_M"/>
    <property type="match status" value="1"/>
</dbReference>
<dbReference type="InterPro" id="IPR036556">
    <property type="entry name" value="PAD_central_sf"/>
</dbReference>